<accession>A0A516SK92</accession>
<keyword evidence="3" id="KW-1185">Reference proteome</keyword>
<sequence length="145" mass="15650">MKLQKLLVALGFAGLSALASATTLNGTCYYTATVDPTSISVSNGNTVSLQASFTTSRAMWNTSGCGTFGNVDVKIVERKTGRVLVNTQLNNTNDPNMTYGGRWITPRVNYTVSGFTPGNYEVVAYVGFNGWYHDTNPTVTSMRVN</sequence>
<evidence type="ECO:0000313" key="2">
    <source>
        <dbReference type="EMBL" id="QDQ28564.1"/>
    </source>
</evidence>
<evidence type="ECO:0008006" key="4">
    <source>
        <dbReference type="Google" id="ProtNLM"/>
    </source>
</evidence>
<gene>
    <name evidence="2" type="ORF">FNU76_20635</name>
</gene>
<proteinExistence type="predicted"/>
<dbReference type="KEGG" id="cari:FNU76_20635"/>
<name>A0A516SK92_9NEIS</name>
<evidence type="ECO:0000256" key="1">
    <source>
        <dbReference type="SAM" id="SignalP"/>
    </source>
</evidence>
<protein>
    <recommendedName>
        <fullName evidence="4">Spore coat protein U domain-containing protein</fullName>
    </recommendedName>
</protein>
<dbReference type="AlphaFoldDB" id="A0A516SK92"/>
<organism evidence="2 3">
    <name type="scientific">Chitinimonas arctica</name>
    <dbReference type="NCBI Taxonomy" id="2594795"/>
    <lineage>
        <taxon>Bacteria</taxon>
        <taxon>Pseudomonadati</taxon>
        <taxon>Pseudomonadota</taxon>
        <taxon>Betaproteobacteria</taxon>
        <taxon>Neisseriales</taxon>
        <taxon>Chitinibacteraceae</taxon>
        <taxon>Chitinimonas</taxon>
    </lineage>
</organism>
<evidence type="ECO:0000313" key="3">
    <source>
        <dbReference type="Proteomes" id="UP000317550"/>
    </source>
</evidence>
<feature type="chain" id="PRO_5021918588" description="Spore coat protein U domain-containing protein" evidence="1">
    <location>
        <begin position="22"/>
        <end position="145"/>
    </location>
</feature>
<dbReference type="Proteomes" id="UP000317550">
    <property type="component" value="Chromosome"/>
</dbReference>
<keyword evidence="1" id="KW-0732">Signal</keyword>
<dbReference type="EMBL" id="CP041730">
    <property type="protein sequence ID" value="QDQ28564.1"/>
    <property type="molecule type" value="Genomic_DNA"/>
</dbReference>
<feature type="signal peptide" evidence="1">
    <location>
        <begin position="1"/>
        <end position="21"/>
    </location>
</feature>
<dbReference type="RefSeq" id="WP_144279947.1">
    <property type="nucleotide sequence ID" value="NZ_CP041730.1"/>
</dbReference>
<reference evidence="3" key="1">
    <citation type="submission" date="2019-07" db="EMBL/GenBank/DDBJ databases">
        <title>Chitinimonas sp. nov., isolated from Ny-Alesund, arctica soil.</title>
        <authorList>
            <person name="Xu Q."/>
            <person name="Peng F."/>
        </authorList>
    </citation>
    <scope>NUCLEOTIDE SEQUENCE [LARGE SCALE GENOMIC DNA]</scope>
    <source>
        <strain evidence="3">R3-44</strain>
    </source>
</reference>